<evidence type="ECO:0000259" key="1">
    <source>
        <dbReference type="Pfam" id="PF00561"/>
    </source>
</evidence>
<accession>A0A4R2GUG4</accession>
<dbReference type="InterPro" id="IPR000639">
    <property type="entry name" value="Epox_hydrolase-like"/>
</dbReference>
<keyword evidence="3" id="KW-1185">Reference proteome</keyword>
<sequence length="255" mass="27383">MQHFSSDGVDIAFVDLPAPDGARGDPVLLVHGFASNHSVNWIYPGWSTTLNRAGYRVIALDNRGHGQSQKFYDPACYNSALMAQDCLNLLDHLGLPRADVMGYSMGARITAHMALAHPDRVRSAVLGGLGIRLVDGVGLPMGIADALEAPTGDNLTDKQQKMFRSFAEQTRSDLRALAACIRGTRQTLTREETYQIGVPTLIAVGTRDDIAGSPHELAAMLPNATAVDIPGRDHNLAVGDRVFKEAVVAFLAGRP</sequence>
<dbReference type="PRINTS" id="PR00412">
    <property type="entry name" value="EPOXHYDRLASE"/>
</dbReference>
<dbReference type="InterPro" id="IPR000073">
    <property type="entry name" value="AB_hydrolase_1"/>
</dbReference>
<feature type="domain" description="AB hydrolase-1" evidence="1">
    <location>
        <begin position="26"/>
        <end position="126"/>
    </location>
</feature>
<dbReference type="GO" id="GO:0004806">
    <property type="term" value="F:triacylglycerol lipase activity"/>
    <property type="evidence" value="ECO:0007669"/>
    <property type="project" value="TreeGrafter"/>
</dbReference>
<protein>
    <submittedName>
        <fullName evidence="2">Pimeloyl-ACP methyl ester carboxylesterase</fullName>
    </submittedName>
</protein>
<dbReference type="EMBL" id="SLWL01000004">
    <property type="protein sequence ID" value="TCO14065.1"/>
    <property type="molecule type" value="Genomic_DNA"/>
</dbReference>
<evidence type="ECO:0000313" key="3">
    <source>
        <dbReference type="Proteomes" id="UP000294881"/>
    </source>
</evidence>
<dbReference type="PANTHER" id="PTHR43433:SF5">
    <property type="entry name" value="AB HYDROLASE-1 DOMAIN-CONTAINING PROTEIN"/>
    <property type="match status" value="1"/>
</dbReference>
<dbReference type="Gene3D" id="3.40.50.1820">
    <property type="entry name" value="alpha/beta hydrolase"/>
    <property type="match status" value="1"/>
</dbReference>
<dbReference type="OrthoDB" id="9804723at2"/>
<dbReference type="InterPro" id="IPR029058">
    <property type="entry name" value="AB_hydrolase_fold"/>
</dbReference>
<reference evidence="2 3" key="1">
    <citation type="submission" date="2019-03" db="EMBL/GenBank/DDBJ databases">
        <title>Genomic Encyclopedia of Type Strains, Phase IV (KMG-IV): sequencing the most valuable type-strain genomes for metagenomic binning, comparative biology and taxonomic classification.</title>
        <authorList>
            <person name="Goeker M."/>
        </authorList>
    </citation>
    <scope>NUCLEOTIDE SEQUENCE [LARGE SCALE GENOMIC DNA]</scope>
    <source>
        <strain evidence="2 3">DSM 22958</strain>
    </source>
</reference>
<dbReference type="GO" id="GO:0046503">
    <property type="term" value="P:glycerolipid catabolic process"/>
    <property type="evidence" value="ECO:0007669"/>
    <property type="project" value="TreeGrafter"/>
</dbReference>
<proteinExistence type="predicted"/>
<dbReference type="AlphaFoldDB" id="A0A4R2GUG4"/>
<dbReference type="InterPro" id="IPR050471">
    <property type="entry name" value="AB_hydrolase"/>
</dbReference>
<dbReference type="SUPFAM" id="SSF53474">
    <property type="entry name" value="alpha/beta-Hydrolases"/>
    <property type="match status" value="1"/>
</dbReference>
<dbReference type="PANTHER" id="PTHR43433">
    <property type="entry name" value="HYDROLASE, ALPHA/BETA FOLD FAMILY PROTEIN"/>
    <property type="match status" value="1"/>
</dbReference>
<dbReference type="RefSeq" id="WP_132004713.1">
    <property type="nucleotide sequence ID" value="NZ_JBHUNN010000002.1"/>
</dbReference>
<name>A0A4R2GUG4_9HYPH</name>
<comment type="caution">
    <text evidence="2">The sequence shown here is derived from an EMBL/GenBank/DDBJ whole genome shotgun (WGS) entry which is preliminary data.</text>
</comment>
<dbReference type="PRINTS" id="PR00111">
    <property type="entry name" value="ABHYDROLASE"/>
</dbReference>
<gene>
    <name evidence="2" type="ORF">EV666_10415</name>
</gene>
<evidence type="ECO:0000313" key="2">
    <source>
        <dbReference type="EMBL" id="TCO14065.1"/>
    </source>
</evidence>
<dbReference type="Pfam" id="PF00561">
    <property type="entry name" value="Abhydrolase_1"/>
    <property type="match status" value="1"/>
</dbReference>
<dbReference type="Proteomes" id="UP000294881">
    <property type="component" value="Unassembled WGS sequence"/>
</dbReference>
<organism evidence="2 3">
    <name type="scientific">Camelimonas lactis</name>
    <dbReference type="NCBI Taxonomy" id="659006"/>
    <lineage>
        <taxon>Bacteria</taxon>
        <taxon>Pseudomonadati</taxon>
        <taxon>Pseudomonadota</taxon>
        <taxon>Alphaproteobacteria</taxon>
        <taxon>Hyphomicrobiales</taxon>
        <taxon>Chelatococcaceae</taxon>
        <taxon>Camelimonas</taxon>
    </lineage>
</organism>